<keyword evidence="6" id="KW-0456">Lyase</keyword>
<evidence type="ECO:0000256" key="1">
    <source>
        <dbReference type="ARBA" id="ARBA00001933"/>
    </source>
</evidence>
<evidence type="ECO:0000313" key="7">
    <source>
        <dbReference type="Proteomes" id="UP000473325"/>
    </source>
</evidence>
<dbReference type="AlphaFoldDB" id="A0A6L7F0Y7"/>
<dbReference type="InterPro" id="IPR043132">
    <property type="entry name" value="BCAT-like_C"/>
</dbReference>
<sequence length="285" mass="29613">MRAWVNGSELSSVDEPAVRVSDHGFTVGDGVFEAVKAVGGRPFALERHLQRLTSSASGLGLPAPDLHEVRAGVRAVLADVDPETEPLSRVRITWTGGPAPMGSGRAGGEEVAPTLVVVGGPLPPAAVSTRVATVPWPRNERGALAGLKTTSYAENVVALAEAARRGAGEAVFANLAGHLCEGTGSNVFYVVDGELRTPTLASGCLAGVTRALVLEWCGAREVDEPVSVVRDASEVFLASTTRDVQPVGAWDDAGAVVELPVPGPVTRAAQEVWASREASMLEDLR</sequence>
<dbReference type="PANTHER" id="PTHR42743">
    <property type="entry name" value="AMINO-ACID AMINOTRANSFERASE"/>
    <property type="match status" value="1"/>
</dbReference>
<dbReference type="SUPFAM" id="SSF56752">
    <property type="entry name" value="D-aminoacid aminotransferase-like PLP-dependent enzymes"/>
    <property type="match status" value="1"/>
</dbReference>
<evidence type="ECO:0000256" key="3">
    <source>
        <dbReference type="ARBA" id="ARBA00022898"/>
    </source>
</evidence>
<dbReference type="GO" id="GO:0005829">
    <property type="term" value="C:cytosol"/>
    <property type="evidence" value="ECO:0007669"/>
    <property type="project" value="TreeGrafter"/>
</dbReference>
<comment type="cofactor">
    <cofactor evidence="1 5">
        <name>pyridoxal 5'-phosphate</name>
        <dbReference type="ChEBI" id="CHEBI:597326"/>
    </cofactor>
</comment>
<proteinExistence type="inferred from homology"/>
<dbReference type="Proteomes" id="UP000473325">
    <property type="component" value="Unassembled WGS sequence"/>
</dbReference>
<evidence type="ECO:0000256" key="5">
    <source>
        <dbReference type="RuleBase" id="RU004516"/>
    </source>
</evidence>
<dbReference type="InterPro" id="IPR043131">
    <property type="entry name" value="BCAT-like_N"/>
</dbReference>
<dbReference type="InterPro" id="IPR001544">
    <property type="entry name" value="Aminotrans_IV"/>
</dbReference>
<dbReference type="GO" id="GO:0016829">
    <property type="term" value="F:lyase activity"/>
    <property type="evidence" value="ECO:0007669"/>
    <property type="project" value="UniProtKB-KW"/>
</dbReference>
<dbReference type="InterPro" id="IPR050571">
    <property type="entry name" value="Class-IV_PLP-Dep_Aminotrnsfr"/>
</dbReference>
<dbReference type="Gene3D" id="3.20.10.10">
    <property type="entry name" value="D-amino Acid Aminotransferase, subunit A, domain 2"/>
    <property type="match status" value="1"/>
</dbReference>
<dbReference type="Gene3D" id="3.30.470.10">
    <property type="match status" value="1"/>
</dbReference>
<dbReference type="GO" id="GO:0046394">
    <property type="term" value="P:carboxylic acid biosynthetic process"/>
    <property type="evidence" value="ECO:0007669"/>
    <property type="project" value="UniProtKB-ARBA"/>
</dbReference>
<evidence type="ECO:0000256" key="2">
    <source>
        <dbReference type="ARBA" id="ARBA00009320"/>
    </source>
</evidence>
<dbReference type="Pfam" id="PF01063">
    <property type="entry name" value="Aminotran_4"/>
    <property type="match status" value="1"/>
</dbReference>
<comment type="caution">
    <text evidence="6">The sequence shown here is derived from an EMBL/GenBank/DDBJ whole genome shotgun (WGS) entry which is preliminary data.</text>
</comment>
<accession>A0A6L7F0Y7</accession>
<gene>
    <name evidence="6" type="ORF">GRQ65_13990</name>
</gene>
<dbReference type="RefSeq" id="WP_160878586.1">
    <property type="nucleotide sequence ID" value="NZ_WUEK01000008.1"/>
</dbReference>
<keyword evidence="3 5" id="KW-0663">Pyridoxal phosphate</keyword>
<dbReference type="PANTHER" id="PTHR42743:SF11">
    <property type="entry name" value="AMINODEOXYCHORISMATE LYASE"/>
    <property type="match status" value="1"/>
</dbReference>
<dbReference type="InterPro" id="IPR036038">
    <property type="entry name" value="Aminotransferase-like"/>
</dbReference>
<name>A0A6L7F0Y7_9ACTN</name>
<comment type="similarity">
    <text evidence="2 4">Belongs to the class-IV pyridoxal-phosphate-dependent aminotransferase family.</text>
</comment>
<dbReference type="EMBL" id="WUEK01000008">
    <property type="protein sequence ID" value="MXG90659.1"/>
    <property type="molecule type" value="Genomic_DNA"/>
</dbReference>
<reference evidence="6 7" key="1">
    <citation type="submission" date="2019-12" db="EMBL/GenBank/DDBJ databases">
        <authorList>
            <person name="Kun Z."/>
        </authorList>
    </citation>
    <scope>NUCLEOTIDE SEQUENCE [LARGE SCALE GENOMIC DNA]</scope>
    <source>
        <strain evidence="6 7">YIM 123512</strain>
    </source>
</reference>
<protein>
    <submittedName>
        <fullName evidence="6">4-amino-4-deoxychorismate lyase</fullName>
    </submittedName>
</protein>
<dbReference type="PROSITE" id="PS00770">
    <property type="entry name" value="AA_TRANSFER_CLASS_4"/>
    <property type="match status" value="1"/>
</dbReference>
<evidence type="ECO:0000256" key="4">
    <source>
        <dbReference type="RuleBase" id="RU004106"/>
    </source>
</evidence>
<organism evidence="6 7">
    <name type="scientific">Nocardioides flavescens</name>
    <dbReference type="NCBI Taxonomy" id="2691959"/>
    <lineage>
        <taxon>Bacteria</taxon>
        <taxon>Bacillati</taxon>
        <taxon>Actinomycetota</taxon>
        <taxon>Actinomycetes</taxon>
        <taxon>Propionibacteriales</taxon>
        <taxon>Nocardioidaceae</taxon>
        <taxon>Nocardioides</taxon>
    </lineage>
</organism>
<dbReference type="InterPro" id="IPR018300">
    <property type="entry name" value="Aminotrans_IV_CS"/>
</dbReference>
<keyword evidence="7" id="KW-1185">Reference proteome</keyword>
<evidence type="ECO:0000313" key="6">
    <source>
        <dbReference type="EMBL" id="MXG90659.1"/>
    </source>
</evidence>